<dbReference type="EMBL" id="BART01015513">
    <property type="protein sequence ID" value="GAG85469.1"/>
    <property type="molecule type" value="Genomic_DNA"/>
</dbReference>
<evidence type="ECO:0008006" key="3">
    <source>
        <dbReference type="Google" id="ProtNLM"/>
    </source>
</evidence>
<dbReference type="AlphaFoldDB" id="X1ARM0"/>
<sequence>MPAMLFIRDHHLAASDRSSARRFVFFLFGPVAVAFVIGGCTMVGPDYVKPTAPEPQKWLESTDPKIESKAADFSTWWMGFNDPILNALVESAYQQNLTLQATGIR</sequence>
<name>X1ARM0_9ZZZZ</name>
<feature type="transmembrane region" description="Helical" evidence="1">
    <location>
        <begin position="23"/>
        <end position="44"/>
    </location>
</feature>
<keyword evidence="1" id="KW-0812">Transmembrane</keyword>
<gene>
    <name evidence="2" type="ORF">S01H4_30106</name>
</gene>
<evidence type="ECO:0000313" key="2">
    <source>
        <dbReference type="EMBL" id="GAG85469.1"/>
    </source>
</evidence>
<dbReference type="SUPFAM" id="SSF56954">
    <property type="entry name" value="Outer membrane efflux proteins (OEP)"/>
    <property type="match status" value="1"/>
</dbReference>
<evidence type="ECO:0000256" key="1">
    <source>
        <dbReference type="SAM" id="Phobius"/>
    </source>
</evidence>
<proteinExistence type="predicted"/>
<accession>X1ARM0</accession>
<feature type="non-terminal residue" evidence="2">
    <location>
        <position position="105"/>
    </location>
</feature>
<dbReference type="Gene3D" id="1.20.1600.10">
    <property type="entry name" value="Outer membrane efflux proteins (OEP)"/>
    <property type="match status" value="1"/>
</dbReference>
<keyword evidence="1" id="KW-0472">Membrane</keyword>
<protein>
    <recommendedName>
        <fullName evidence="3">RND transporter</fullName>
    </recommendedName>
</protein>
<organism evidence="2">
    <name type="scientific">marine sediment metagenome</name>
    <dbReference type="NCBI Taxonomy" id="412755"/>
    <lineage>
        <taxon>unclassified sequences</taxon>
        <taxon>metagenomes</taxon>
        <taxon>ecological metagenomes</taxon>
    </lineage>
</organism>
<comment type="caution">
    <text evidence="2">The sequence shown here is derived from an EMBL/GenBank/DDBJ whole genome shotgun (WGS) entry which is preliminary data.</text>
</comment>
<reference evidence="2" key="1">
    <citation type="journal article" date="2014" name="Front. Microbiol.">
        <title>High frequency of phylogenetically diverse reductive dehalogenase-homologous genes in deep subseafloor sedimentary metagenomes.</title>
        <authorList>
            <person name="Kawai M."/>
            <person name="Futagami T."/>
            <person name="Toyoda A."/>
            <person name="Takaki Y."/>
            <person name="Nishi S."/>
            <person name="Hori S."/>
            <person name="Arai W."/>
            <person name="Tsubouchi T."/>
            <person name="Morono Y."/>
            <person name="Uchiyama I."/>
            <person name="Ito T."/>
            <person name="Fujiyama A."/>
            <person name="Inagaki F."/>
            <person name="Takami H."/>
        </authorList>
    </citation>
    <scope>NUCLEOTIDE SEQUENCE</scope>
    <source>
        <strain evidence="2">Expedition CK06-06</strain>
    </source>
</reference>
<keyword evidence="1" id="KW-1133">Transmembrane helix</keyword>